<dbReference type="AlphaFoldDB" id="A0A562T327"/>
<feature type="region of interest" description="Disordered" evidence="1">
    <location>
        <begin position="34"/>
        <end position="61"/>
    </location>
</feature>
<organism evidence="2 3">
    <name type="scientific">Roseibium hamelinense</name>
    <dbReference type="NCBI Taxonomy" id="150831"/>
    <lineage>
        <taxon>Bacteria</taxon>
        <taxon>Pseudomonadati</taxon>
        <taxon>Pseudomonadota</taxon>
        <taxon>Alphaproteobacteria</taxon>
        <taxon>Hyphomicrobiales</taxon>
        <taxon>Stappiaceae</taxon>
        <taxon>Roseibium</taxon>
    </lineage>
</organism>
<keyword evidence="3" id="KW-1185">Reference proteome</keyword>
<proteinExistence type="predicted"/>
<dbReference type="RefSeq" id="WP_145343194.1">
    <property type="nucleotide sequence ID" value="NZ_SMLY01000047.1"/>
</dbReference>
<reference evidence="2 3" key="1">
    <citation type="submission" date="2019-07" db="EMBL/GenBank/DDBJ databases">
        <title>Genomic Encyclopedia of Archaeal and Bacterial Type Strains, Phase II (KMG-II): from individual species to whole genera.</title>
        <authorList>
            <person name="Goeker M."/>
        </authorList>
    </citation>
    <scope>NUCLEOTIDE SEQUENCE [LARGE SCALE GENOMIC DNA]</scope>
    <source>
        <strain evidence="2 3">ATCC BAA-252</strain>
    </source>
</reference>
<dbReference type="Proteomes" id="UP000320593">
    <property type="component" value="Unassembled WGS sequence"/>
</dbReference>
<gene>
    <name evidence="2" type="ORF">JM93_02243</name>
</gene>
<protein>
    <submittedName>
        <fullName evidence="2">Uncharacterized protein</fullName>
    </submittedName>
</protein>
<accession>A0A562T327</accession>
<dbReference type="OrthoDB" id="7866404at2"/>
<dbReference type="EMBL" id="VLLF01000004">
    <property type="protein sequence ID" value="TWI87674.1"/>
    <property type="molecule type" value="Genomic_DNA"/>
</dbReference>
<evidence type="ECO:0000313" key="3">
    <source>
        <dbReference type="Proteomes" id="UP000320593"/>
    </source>
</evidence>
<evidence type="ECO:0000256" key="1">
    <source>
        <dbReference type="SAM" id="MobiDB-lite"/>
    </source>
</evidence>
<sequence>MTELIGVAALAVGGYWIVQRMKRKMAEVENKLSKAARDAQGADQMPSLVLDPETGRYRPQR</sequence>
<evidence type="ECO:0000313" key="2">
    <source>
        <dbReference type="EMBL" id="TWI87674.1"/>
    </source>
</evidence>
<comment type="caution">
    <text evidence="2">The sequence shown here is derived from an EMBL/GenBank/DDBJ whole genome shotgun (WGS) entry which is preliminary data.</text>
</comment>
<name>A0A562T327_9HYPH</name>